<sequence>MTGVTEHADDGLLELSVEAGEASCVLRLSGELDVYTTARLRAALTQQLVDEGRVHVVVDLTGVTFLDSSGLGTLVRAQRQARGLRGSFAVVCGEGPVLRVMSLTGLTHVLRVHDTLEAATAELPRR</sequence>
<dbReference type="PANTHER" id="PTHR33495">
    <property type="entry name" value="ANTI-SIGMA FACTOR ANTAGONIST TM_1081-RELATED-RELATED"/>
    <property type="match status" value="1"/>
</dbReference>
<dbReference type="Proteomes" id="UP001499979">
    <property type="component" value="Unassembled WGS sequence"/>
</dbReference>
<gene>
    <name evidence="4" type="primary">bldG_1</name>
    <name evidence="4" type="ORF">GCM10009606_11370</name>
</gene>
<dbReference type="PANTHER" id="PTHR33495:SF2">
    <property type="entry name" value="ANTI-SIGMA FACTOR ANTAGONIST TM_1081-RELATED"/>
    <property type="match status" value="1"/>
</dbReference>
<protein>
    <recommendedName>
        <fullName evidence="2">Anti-sigma factor antagonist</fullName>
    </recommendedName>
</protein>
<dbReference type="RefSeq" id="WP_343906426.1">
    <property type="nucleotide sequence ID" value="NZ_BAAAJE010000002.1"/>
</dbReference>
<dbReference type="SUPFAM" id="SSF52091">
    <property type="entry name" value="SpoIIaa-like"/>
    <property type="match status" value="1"/>
</dbReference>
<organism evidence="4 5">
    <name type="scientific">Nocardioides aquiterrae</name>
    <dbReference type="NCBI Taxonomy" id="203799"/>
    <lineage>
        <taxon>Bacteria</taxon>
        <taxon>Bacillati</taxon>
        <taxon>Actinomycetota</taxon>
        <taxon>Actinomycetes</taxon>
        <taxon>Propionibacteriales</taxon>
        <taxon>Nocardioidaceae</taxon>
        <taxon>Nocardioides</taxon>
    </lineage>
</organism>
<keyword evidence="5" id="KW-1185">Reference proteome</keyword>
<comment type="similarity">
    <text evidence="1 2">Belongs to the anti-sigma-factor antagonist family.</text>
</comment>
<proteinExistence type="inferred from homology"/>
<dbReference type="InterPro" id="IPR002645">
    <property type="entry name" value="STAS_dom"/>
</dbReference>
<dbReference type="Pfam" id="PF01740">
    <property type="entry name" value="STAS"/>
    <property type="match status" value="1"/>
</dbReference>
<dbReference type="InterPro" id="IPR036513">
    <property type="entry name" value="STAS_dom_sf"/>
</dbReference>
<evidence type="ECO:0000256" key="1">
    <source>
        <dbReference type="ARBA" id="ARBA00009013"/>
    </source>
</evidence>
<feature type="domain" description="STAS" evidence="3">
    <location>
        <begin position="13"/>
        <end position="123"/>
    </location>
</feature>
<name>A0ABP4EVE0_9ACTN</name>
<dbReference type="Gene3D" id="3.30.750.24">
    <property type="entry name" value="STAS domain"/>
    <property type="match status" value="1"/>
</dbReference>
<comment type="caution">
    <text evidence="4">The sequence shown here is derived from an EMBL/GenBank/DDBJ whole genome shotgun (WGS) entry which is preliminary data.</text>
</comment>
<evidence type="ECO:0000256" key="2">
    <source>
        <dbReference type="RuleBase" id="RU003749"/>
    </source>
</evidence>
<accession>A0ABP4EVE0</accession>
<evidence type="ECO:0000313" key="4">
    <source>
        <dbReference type="EMBL" id="GAA1132900.1"/>
    </source>
</evidence>
<reference evidence="5" key="1">
    <citation type="journal article" date="2019" name="Int. J. Syst. Evol. Microbiol.">
        <title>The Global Catalogue of Microorganisms (GCM) 10K type strain sequencing project: providing services to taxonomists for standard genome sequencing and annotation.</title>
        <authorList>
            <consortium name="The Broad Institute Genomics Platform"/>
            <consortium name="The Broad Institute Genome Sequencing Center for Infectious Disease"/>
            <person name="Wu L."/>
            <person name="Ma J."/>
        </authorList>
    </citation>
    <scope>NUCLEOTIDE SEQUENCE [LARGE SCALE GENOMIC DNA]</scope>
    <source>
        <strain evidence="5">JCM 11813</strain>
    </source>
</reference>
<evidence type="ECO:0000313" key="5">
    <source>
        <dbReference type="Proteomes" id="UP001499979"/>
    </source>
</evidence>
<dbReference type="CDD" id="cd07043">
    <property type="entry name" value="STAS_anti-anti-sigma_factors"/>
    <property type="match status" value="1"/>
</dbReference>
<dbReference type="NCBIfam" id="TIGR00377">
    <property type="entry name" value="ant_ant_sig"/>
    <property type="match status" value="1"/>
</dbReference>
<dbReference type="PROSITE" id="PS50801">
    <property type="entry name" value="STAS"/>
    <property type="match status" value="1"/>
</dbReference>
<evidence type="ECO:0000259" key="3">
    <source>
        <dbReference type="PROSITE" id="PS50801"/>
    </source>
</evidence>
<dbReference type="InterPro" id="IPR003658">
    <property type="entry name" value="Anti-sigma_ant"/>
</dbReference>
<dbReference type="EMBL" id="BAAAJE010000002">
    <property type="protein sequence ID" value="GAA1132900.1"/>
    <property type="molecule type" value="Genomic_DNA"/>
</dbReference>